<protein>
    <recommendedName>
        <fullName evidence="5">Lipoprotein</fullName>
    </recommendedName>
</protein>
<evidence type="ECO:0000256" key="2">
    <source>
        <dbReference type="SAM" id="SignalP"/>
    </source>
</evidence>
<dbReference type="EMBL" id="DWWA01000022">
    <property type="protein sequence ID" value="HJC72055.1"/>
    <property type="molecule type" value="Genomic_DNA"/>
</dbReference>
<keyword evidence="2" id="KW-0732">Signal</keyword>
<dbReference type="PROSITE" id="PS51257">
    <property type="entry name" value="PROKAR_LIPOPROTEIN"/>
    <property type="match status" value="1"/>
</dbReference>
<feature type="chain" id="PRO_5039571347" description="Lipoprotein" evidence="2">
    <location>
        <begin position="22"/>
        <end position="254"/>
    </location>
</feature>
<feature type="compositionally biased region" description="Low complexity" evidence="1">
    <location>
        <begin position="20"/>
        <end position="62"/>
    </location>
</feature>
<feature type="region of interest" description="Disordered" evidence="1">
    <location>
        <begin position="224"/>
        <end position="254"/>
    </location>
</feature>
<feature type="region of interest" description="Disordered" evidence="1">
    <location>
        <begin position="20"/>
        <end position="65"/>
    </location>
</feature>
<reference evidence="3" key="2">
    <citation type="submission" date="2021-04" db="EMBL/GenBank/DDBJ databases">
        <authorList>
            <person name="Gilroy R."/>
        </authorList>
    </citation>
    <scope>NUCLEOTIDE SEQUENCE</scope>
    <source>
        <strain evidence="3">5933</strain>
    </source>
</reference>
<sequence>MKRILICTLLAGLLLSGCSSAPSSSAAASSRQPSAGSSSAAISSSSGIETSVSENTSSSDSSSDAKRVETRQEFLSLTAQNSTQKLLLVLQVPKDWVYNGFNTFTDASGKKTLEVGAPFAVSESTAFSDERVTQFDKQNAEPGNVFLNQQEISLSEQEGLSRQALIYSYEGYPADSDTPWYPSYTFIATQGYVVPLYFYQYEEQDDLSLVKQVLEESEIFISKNSAASSNTDSSGSTSAAPASPASSSSDKNTG</sequence>
<comment type="caution">
    <text evidence="3">The sequence shown here is derived from an EMBL/GenBank/DDBJ whole genome shotgun (WGS) entry which is preliminary data.</text>
</comment>
<dbReference type="AlphaFoldDB" id="A0A9D2TIZ1"/>
<dbReference type="Proteomes" id="UP000823918">
    <property type="component" value="Unassembled WGS sequence"/>
</dbReference>
<evidence type="ECO:0000313" key="4">
    <source>
        <dbReference type="Proteomes" id="UP000823918"/>
    </source>
</evidence>
<accession>A0A9D2TIZ1</accession>
<evidence type="ECO:0000313" key="3">
    <source>
        <dbReference type="EMBL" id="HJC72055.1"/>
    </source>
</evidence>
<feature type="signal peptide" evidence="2">
    <location>
        <begin position="1"/>
        <end position="21"/>
    </location>
</feature>
<evidence type="ECO:0008006" key="5">
    <source>
        <dbReference type="Google" id="ProtNLM"/>
    </source>
</evidence>
<name>A0A9D2TIZ1_9FIRM</name>
<gene>
    <name evidence="3" type="ORF">H9698_04575</name>
</gene>
<organism evidence="3 4">
    <name type="scientific">Candidatus Ruthenibacterium merdavium</name>
    <dbReference type="NCBI Taxonomy" id="2838752"/>
    <lineage>
        <taxon>Bacteria</taxon>
        <taxon>Bacillati</taxon>
        <taxon>Bacillota</taxon>
        <taxon>Clostridia</taxon>
        <taxon>Eubacteriales</taxon>
        <taxon>Oscillospiraceae</taxon>
        <taxon>Ruthenibacterium</taxon>
    </lineage>
</organism>
<reference evidence="3" key="1">
    <citation type="journal article" date="2021" name="PeerJ">
        <title>Extensive microbial diversity within the chicken gut microbiome revealed by metagenomics and culture.</title>
        <authorList>
            <person name="Gilroy R."/>
            <person name="Ravi A."/>
            <person name="Getino M."/>
            <person name="Pursley I."/>
            <person name="Horton D.L."/>
            <person name="Alikhan N.F."/>
            <person name="Baker D."/>
            <person name="Gharbi K."/>
            <person name="Hall N."/>
            <person name="Watson M."/>
            <person name="Adriaenssens E.M."/>
            <person name="Foster-Nyarko E."/>
            <person name="Jarju S."/>
            <person name="Secka A."/>
            <person name="Antonio M."/>
            <person name="Oren A."/>
            <person name="Chaudhuri R.R."/>
            <person name="La Ragione R."/>
            <person name="Hildebrand F."/>
            <person name="Pallen M.J."/>
        </authorList>
    </citation>
    <scope>NUCLEOTIDE SEQUENCE</scope>
    <source>
        <strain evidence="3">5933</strain>
    </source>
</reference>
<evidence type="ECO:0000256" key="1">
    <source>
        <dbReference type="SAM" id="MobiDB-lite"/>
    </source>
</evidence>
<proteinExistence type="predicted"/>